<accession>A0A371D832</accession>
<dbReference type="Proteomes" id="UP000256964">
    <property type="component" value="Unassembled WGS sequence"/>
</dbReference>
<name>A0A371D832_9APHY</name>
<evidence type="ECO:0000313" key="2">
    <source>
        <dbReference type="Proteomes" id="UP000256964"/>
    </source>
</evidence>
<keyword evidence="2" id="KW-1185">Reference proteome</keyword>
<dbReference type="AlphaFoldDB" id="A0A371D832"/>
<dbReference type="EMBL" id="KZ857410">
    <property type="protein sequence ID" value="RDX48693.1"/>
    <property type="molecule type" value="Genomic_DNA"/>
</dbReference>
<sequence>MVGGEGLPNLQFGTSDELRPCGQLHEEPNCAGTFICISLDGRRGAIDHAILLKDCRRQRAAAPRCTHGTFPVGRLAGRARRAVGAARASEHLCMLLFPTTPKRRATAFRPQGRRVAPHRDVRPLVVIWGQSVPRCASARATSPPLYLSELRSVGVHVNG</sequence>
<protein>
    <submittedName>
        <fullName evidence="1">Uncharacterized protein</fullName>
    </submittedName>
</protein>
<organism evidence="1 2">
    <name type="scientific">Lentinus brumalis</name>
    <dbReference type="NCBI Taxonomy" id="2498619"/>
    <lineage>
        <taxon>Eukaryota</taxon>
        <taxon>Fungi</taxon>
        <taxon>Dikarya</taxon>
        <taxon>Basidiomycota</taxon>
        <taxon>Agaricomycotina</taxon>
        <taxon>Agaricomycetes</taxon>
        <taxon>Polyporales</taxon>
        <taxon>Polyporaceae</taxon>
        <taxon>Lentinus</taxon>
    </lineage>
</organism>
<gene>
    <name evidence="1" type="ORF">OH76DRAFT_649910</name>
</gene>
<reference evidence="1 2" key="1">
    <citation type="journal article" date="2018" name="Biotechnol. Biofuels">
        <title>Integrative visual omics of the white-rot fungus Polyporus brumalis exposes the biotechnological potential of its oxidative enzymes for delignifying raw plant biomass.</title>
        <authorList>
            <person name="Miyauchi S."/>
            <person name="Rancon A."/>
            <person name="Drula E."/>
            <person name="Hage H."/>
            <person name="Chaduli D."/>
            <person name="Favel A."/>
            <person name="Grisel S."/>
            <person name="Henrissat B."/>
            <person name="Herpoel-Gimbert I."/>
            <person name="Ruiz-Duenas F.J."/>
            <person name="Chevret D."/>
            <person name="Hainaut M."/>
            <person name="Lin J."/>
            <person name="Wang M."/>
            <person name="Pangilinan J."/>
            <person name="Lipzen A."/>
            <person name="Lesage-Meessen L."/>
            <person name="Navarro D."/>
            <person name="Riley R."/>
            <person name="Grigoriev I.V."/>
            <person name="Zhou S."/>
            <person name="Raouche S."/>
            <person name="Rosso M.N."/>
        </authorList>
    </citation>
    <scope>NUCLEOTIDE SEQUENCE [LARGE SCALE GENOMIC DNA]</scope>
    <source>
        <strain evidence="1 2">BRFM 1820</strain>
    </source>
</reference>
<evidence type="ECO:0000313" key="1">
    <source>
        <dbReference type="EMBL" id="RDX48693.1"/>
    </source>
</evidence>
<proteinExistence type="predicted"/>